<dbReference type="GO" id="GO:0120147">
    <property type="term" value="F:formylglycine-generating oxidase activity"/>
    <property type="evidence" value="ECO:0007669"/>
    <property type="project" value="TreeGrafter"/>
</dbReference>
<feature type="non-terminal residue" evidence="3">
    <location>
        <position position="1"/>
    </location>
</feature>
<organism evidence="3">
    <name type="scientific">marine metagenome</name>
    <dbReference type="NCBI Taxonomy" id="408172"/>
    <lineage>
        <taxon>unclassified sequences</taxon>
        <taxon>metagenomes</taxon>
        <taxon>ecological metagenomes</taxon>
    </lineage>
</organism>
<gene>
    <name evidence="3" type="ORF">METZ01_LOCUS21265</name>
</gene>
<dbReference type="Gene3D" id="3.90.1580.10">
    <property type="entry name" value="paralog of FGE (formylglycine-generating enzyme)"/>
    <property type="match status" value="1"/>
</dbReference>
<proteinExistence type="predicted"/>
<feature type="domain" description="Sulfatase-modifying factor enzyme-like" evidence="2">
    <location>
        <begin position="71"/>
        <end position="310"/>
    </location>
</feature>
<dbReference type="Pfam" id="PF03781">
    <property type="entry name" value="FGE-sulfatase"/>
    <property type="match status" value="1"/>
</dbReference>
<dbReference type="InterPro" id="IPR042095">
    <property type="entry name" value="SUMF_sf"/>
</dbReference>
<dbReference type="PANTHER" id="PTHR23150:SF19">
    <property type="entry name" value="FORMYLGLYCINE-GENERATING ENZYME"/>
    <property type="match status" value="1"/>
</dbReference>
<protein>
    <recommendedName>
        <fullName evidence="2">Sulfatase-modifying factor enzyme-like domain-containing protein</fullName>
    </recommendedName>
</protein>
<evidence type="ECO:0000259" key="2">
    <source>
        <dbReference type="Pfam" id="PF03781"/>
    </source>
</evidence>
<dbReference type="EMBL" id="UINC01001038">
    <property type="protein sequence ID" value="SUZ68411.1"/>
    <property type="molecule type" value="Genomic_DNA"/>
</dbReference>
<dbReference type="InterPro" id="IPR016187">
    <property type="entry name" value="CTDL_fold"/>
</dbReference>
<accession>A0A381PN17</accession>
<keyword evidence="1" id="KW-0472">Membrane</keyword>
<keyword evidence="1" id="KW-1133">Transmembrane helix</keyword>
<dbReference type="InterPro" id="IPR051043">
    <property type="entry name" value="Sulfatase_Mod_Factor_Kinase"/>
</dbReference>
<dbReference type="InterPro" id="IPR005532">
    <property type="entry name" value="SUMF_dom"/>
</dbReference>
<sequence length="314" mass="34631">VRQGAGGPPPSIVGIAFVLAVVLAVWMSLRGPQPESVVDVERLSRLATSLGDLAGFRSDAWFLPDEEFLGFVEVPGGPFLMGSDPAIDPLAFDNEWWPGARPQATLDLPSFYVGRYEVTVAQFAVFVDETGYRADDGAFQPPPDHPVATVSWTDALAYARWLETTLGEWPDTPSELSRLLREGWRISLPTEAEWEKASRGSDGRVYPWGDAPRQDRANYGGRGTAPVGSFDCPECPFGLLDMSGNVWELTRSPYQAYPYDETDDREGLDADALWVMRGGAFNDPERNVRSAIRGGVDPGVRRPFIGFRLVITRF</sequence>
<dbReference type="SUPFAM" id="SSF56436">
    <property type="entry name" value="C-type lectin-like"/>
    <property type="match status" value="1"/>
</dbReference>
<dbReference type="PANTHER" id="PTHR23150">
    <property type="entry name" value="SULFATASE MODIFYING FACTOR 1, 2"/>
    <property type="match status" value="1"/>
</dbReference>
<dbReference type="AlphaFoldDB" id="A0A381PN17"/>
<evidence type="ECO:0000313" key="3">
    <source>
        <dbReference type="EMBL" id="SUZ68411.1"/>
    </source>
</evidence>
<reference evidence="3" key="1">
    <citation type="submission" date="2018-05" db="EMBL/GenBank/DDBJ databases">
        <authorList>
            <person name="Lanie J.A."/>
            <person name="Ng W.-L."/>
            <person name="Kazmierczak K.M."/>
            <person name="Andrzejewski T.M."/>
            <person name="Davidsen T.M."/>
            <person name="Wayne K.J."/>
            <person name="Tettelin H."/>
            <person name="Glass J.I."/>
            <person name="Rusch D."/>
            <person name="Podicherti R."/>
            <person name="Tsui H.-C.T."/>
            <person name="Winkler M.E."/>
        </authorList>
    </citation>
    <scope>NUCLEOTIDE SEQUENCE</scope>
</reference>
<name>A0A381PN17_9ZZZZ</name>
<feature type="transmembrane region" description="Helical" evidence="1">
    <location>
        <begin position="12"/>
        <end position="29"/>
    </location>
</feature>
<evidence type="ECO:0000256" key="1">
    <source>
        <dbReference type="SAM" id="Phobius"/>
    </source>
</evidence>
<keyword evidence="1" id="KW-0812">Transmembrane</keyword>